<gene>
    <name evidence="3" type="ORF">J422_07142</name>
</gene>
<dbReference type="Pfam" id="PF01075">
    <property type="entry name" value="Glyco_transf_9"/>
    <property type="match status" value="1"/>
</dbReference>
<dbReference type="GO" id="GO:0008713">
    <property type="term" value="F:ADP-heptose-lipopolysaccharide heptosyltransferase activity"/>
    <property type="evidence" value="ECO:0007669"/>
    <property type="project" value="TreeGrafter"/>
</dbReference>
<dbReference type="PATRIC" id="fig|1069083.5.peg.1380"/>
<dbReference type="InterPro" id="IPR002201">
    <property type="entry name" value="Glyco_trans_9"/>
</dbReference>
<dbReference type="EMBL" id="APMM01000076">
    <property type="protein sequence ID" value="ENN95566.1"/>
    <property type="molecule type" value="Genomic_DNA"/>
</dbReference>
<evidence type="ECO:0000256" key="2">
    <source>
        <dbReference type="ARBA" id="ARBA00022679"/>
    </source>
</evidence>
<accession>N6VR23</accession>
<name>N6VR23_9EURY</name>
<dbReference type="AlphaFoldDB" id="N6VR23"/>
<evidence type="ECO:0000313" key="4">
    <source>
        <dbReference type="Proteomes" id="UP000053695"/>
    </source>
</evidence>
<evidence type="ECO:0000256" key="1">
    <source>
        <dbReference type="ARBA" id="ARBA00022676"/>
    </source>
</evidence>
<organism evidence="3 4">
    <name type="scientific">Methanocaldococcus villosus KIN24-T80</name>
    <dbReference type="NCBI Taxonomy" id="1069083"/>
    <lineage>
        <taxon>Archaea</taxon>
        <taxon>Methanobacteriati</taxon>
        <taxon>Methanobacteriota</taxon>
        <taxon>Methanomada group</taxon>
        <taxon>Methanococci</taxon>
        <taxon>Methanococcales</taxon>
        <taxon>Methanocaldococcaceae</taxon>
        <taxon>Methanocaldococcus</taxon>
    </lineage>
</organism>
<protein>
    <submittedName>
        <fullName evidence="3">Glycosyl transferase family protein</fullName>
    </submittedName>
</protein>
<keyword evidence="4" id="KW-1185">Reference proteome</keyword>
<dbReference type="Gene3D" id="3.40.50.2000">
    <property type="entry name" value="Glycogen Phosphorylase B"/>
    <property type="match status" value="1"/>
</dbReference>
<dbReference type="SUPFAM" id="SSF53756">
    <property type="entry name" value="UDP-Glycosyltransferase/glycogen phosphorylase"/>
    <property type="match status" value="1"/>
</dbReference>
<dbReference type="PANTHER" id="PTHR30160">
    <property type="entry name" value="TETRAACYLDISACCHARIDE 4'-KINASE-RELATED"/>
    <property type="match status" value="1"/>
</dbReference>
<keyword evidence="2 3" id="KW-0808">Transferase</keyword>
<dbReference type="Proteomes" id="UP000053695">
    <property type="component" value="Unassembled WGS sequence"/>
</dbReference>
<keyword evidence="1" id="KW-0328">Glycosyltransferase</keyword>
<reference evidence="3 4" key="1">
    <citation type="journal article" date="2013" name="Genome Announc.">
        <title>Draft Genome Sequence of a Highly Flagellated, Fast-Swimming Archaeon, Methanocaldococcus villosus Strain KIN24-T80 (DSM 22612).</title>
        <authorList>
            <person name="Thennarasu S."/>
            <person name="Polireddy D."/>
            <person name="Antony A."/>
            <person name="Yada M.R."/>
            <person name="Algarawi S."/>
            <person name="Sivakumar N."/>
        </authorList>
    </citation>
    <scope>NUCLEOTIDE SEQUENCE [LARGE SCALE GENOMIC DNA]</scope>
    <source>
        <strain evidence="3 4">KIN24-T80</strain>
    </source>
</reference>
<comment type="caution">
    <text evidence="3">The sequence shown here is derived from an EMBL/GenBank/DDBJ whole genome shotgun (WGS) entry which is preliminary data.</text>
</comment>
<sequence>MHLAAAVNEKIISIFGPTHPSEKAPLHKESIYLWKQVGCNPCYDLYGRHPNPCPYKKKCMREIKVEEVLDFIFKMTN</sequence>
<proteinExistence type="predicted"/>
<dbReference type="InterPro" id="IPR051199">
    <property type="entry name" value="LPS_LOS_Heptosyltrfase"/>
</dbReference>
<dbReference type="GO" id="GO:0005829">
    <property type="term" value="C:cytosol"/>
    <property type="evidence" value="ECO:0007669"/>
    <property type="project" value="TreeGrafter"/>
</dbReference>
<evidence type="ECO:0000313" key="3">
    <source>
        <dbReference type="EMBL" id="ENN95566.1"/>
    </source>
</evidence>